<dbReference type="Proteomes" id="UP000095200">
    <property type="component" value="Unassembled WGS sequence"/>
</dbReference>
<dbReference type="OrthoDB" id="7067572at2"/>
<dbReference type="RefSeq" id="WP_069858504.1">
    <property type="nucleotide sequence ID" value="NZ_BDFE01000015.1"/>
</dbReference>
<comment type="caution">
    <text evidence="1">The sequence shown here is derived from an EMBL/GenBank/DDBJ whole genome shotgun (WGS) entry which is preliminary data.</text>
</comment>
<keyword evidence="2" id="KW-1185">Reference proteome</keyword>
<dbReference type="EMBL" id="BDFE01000015">
    <property type="protein sequence ID" value="GAU08753.1"/>
    <property type="molecule type" value="Genomic_DNA"/>
</dbReference>
<dbReference type="STRING" id="1592317.DPF_1469"/>
<accession>A0A194AHE5</accession>
<evidence type="ECO:0000313" key="1">
    <source>
        <dbReference type="EMBL" id="GAU08753.1"/>
    </source>
</evidence>
<evidence type="ECO:0000313" key="2">
    <source>
        <dbReference type="Proteomes" id="UP000095200"/>
    </source>
</evidence>
<gene>
    <name evidence="1" type="ORF">DPF_1469</name>
</gene>
<protein>
    <recommendedName>
        <fullName evidence="3">TraB family protein</fullName>
    </recommendedName>
</protein>
<dbReference type="AlphaFoldDB" id="A0A194AHE5"/>
<sequence>MNKIFDKDQKKIIYLLGIYHIFQIEHCVKFSEYIRNFCIQHNIKSIAEEMSSDALEDAGIVQSTVFDIAVELGLPHEYCDPPEVIRKERRILGERDIEYKTWRDELPNDDKEGLKLIHFRKRELYWVEKLLPIYVDPMLFVCGAAHLSTFPKLLEENGFHVQILDKKWEPNLSAAQHSQHASK</sequence>
<organism evidence="1 2">
    <name type="scientific">Desulfoplanes formicivorans</name>
    <dbReference type="NCBI Taxonomy" id="1592317"/>
    <lineage>
        <taxon>Bacteria</taxon>
        <taxon>Pseudomonadati</taxon>
        <taxon>Thermodesulfobacteriota</taxon>
        <taxon>Desulfovibrionia</taxon>
        <taxon>Desulfovibrionales</taxon>
        <taxon>Desulfoplanaceae</taxon>
        <taxon>Desulfoplanes</taxon>
    </lineage>
</organism>
<proteinExistence type="predicted"/>
<name>A0A194AHE5_9BACT</name>
<evidence type="ECO:0008006" key="3">
    <source>
        <dbReference type="Google" id="ProtNLM"/>
    </source>
</evidence>
<reference evidence="2" key="1">
    <citation type="submission" date="2016-06" db="EMBL/GenBank/DDBJ databases">
        <title>Draft genome sequence of Desulfoplanes formicivorans strain Pf12B.</title>
        <authorList>
            <person name="Watanabe M."/>
            <person name="Kojima H."/>
            <person name="Fukui M."/>
        </authorList>
    </citation>
    <scope>NUCLEOTIDE SEQUENCE [LARGE SCALE GENOMIC DNA]</scope>
    <source>
        <strain evidence="2">Pf12B</strain>
    </source>
</reference>